<dbReference type="GO" id="GO:0030884">
    <property type="term" value="F:exogenous lipid antigen binding"/>
    <property type="evidence" value="ECO:0007669"/>
    <property type="project" value="TreeGrafter"/>
</dbReference>
<dbReference type="GeneID" id="101689024"/>
<keyword evidence="7" id="KW-0393">Immunoglobulin domain</keyword>
<organism evidence="9 10">
    <name type="scientific">Mustela putorius furo</name>
    <name type="common">European domestic ferret</name>
    <name type="synonym">Mustela furo</name>
    <dbReference type="NCBI Taxonomy" id="9669"/>
    <lineage>
        <taxon>Eukaryota</taxon>
        <taxon>Metazoa</taxon>
        <taxon>Chordata</taxon>
        <taxon>Craniata</taxon>
        <taxon>Vertebrata</taxon>
        <taxon>Euteleostomi</taxon>
        <taxon>Mammalia</taxon>
        <taxon>Eutheria</taxon>
        <taxon>Laurasiatheria</taxon>
        <taxon>Carnivora</taxon>
        <taxon>Caniformia</taxon>
        <taxon>Musteloidea</taxon>
        <taxon>Mustelidae</taxon>
        <taxon>Mustelinae</taxon>
        <taxon>Mustela</taxon>
    </lineage>
</organism>
<dbReference type="AlphaFoldDB" id="A0A8U0SGS6"/>
<dbReference type="RefSeq" id="XP_044942560.1">
    <property type="nucleotide sequence ID" value="XM_045086625.1"/>
</dbReference>
<dbReference type="GO" id="GO:0006955">
    <property type="term" value="P:immune response"/>
    <property type="evidence" value="ECO:0007669"/>
    <property type="project" value="TreeGrafter"/>
</dbReference>
<reference evidence="10" key="1">
    <citation type="submission" date="2025-08" db="UniProtKB">
        <authorList>
            <consortium name="RefSeq"/>
        </authorList>
    </citation>
    <scope>IDENTIFICATION</scope>
    <source>
        <tissue evidence="10">Brain</tissue>
    </source>
</reference>
<dbReference type="InterPro" id="IPR007110">
    <property type="entry name" value="Ig-like_dom"/>
</dbReference>
<dbReference type="InterPro" id="IPR011162">
    <property type="entry name" value="MHC_I/II-like_Ag-recog"/>
</dbReference>
<keyword evidence="5" id="KW-0472">Membrane</keyword>
<dbReference type="PANTHER" id="PTHR16675:SF160">
    <property type="entry name" value="T-CELL SURFACE GLYCOPROTEIN CD1A"/>
    <property type="match status" value="1"/>
</dbReference>
<dbReference type="InterPro" id="IPR003597">
    <property type="entry name" value="Ig_C1-set"/>
</dbReference>
<evidence type="ECO:0000256" key="6">
    <source>
        <dbReference type="ARBA" id="ARBA00023180"/>
    </source>
</evidence>
<evidence type="ECO:0000259" key="8">
    <source>
        <dbReference type="PROSITE" id="PS50835"/>
    </source>
</evidence>
<evidence type="ECO:0000256" key="5">
    <source>
        <dbReference type="ARBA" id="ARBA00023136"/>
    </source>
</evidence>
<dbReference type="GO" id="GO:0005615">
    <property type="term" value="C:extracellular space"/>
    <property type="evidence" value="ECO:0007669"/>
    <property type="project" value="TreeGrafter"/>
</dbReference>
<keyword evidence="9" id="KW-1185">Reference proteome</keyword>
<evidence type="ECO:0000313" key="10">
    <source>
        <dbReference type="RefSeq" id="XP_044942560.1"/>
    </source>
</evidence>
<dbReference type="Gene3D" id="2.60.40.10">
    <property type="entry name" value="Immunoglobulins"/>
    <property type="match status" value="1"/>
</dbReference>
<keyword evidence="6" id="KW-0325">Glycoprotein</keyword>
<name>A0A8U0SGS6_MUSPF</name>
<dbReference type="Pfam" id="PF16497">
    <property type="entry name" value="MHC_I_3"/>
    <property type="match status" value="1"/>
</dbReference>
<gene>
    <name evidence="10" type="primary">LOC101689024</name>
</gene>
<dbReference type="GO" id="GO:0030883">
    <property type="term" value="F:endogenous lipid antigen binding"/>
    <property type="evidence" value="ECO:0007669"/>
    <property type="project" value="TreeGrafter"/>
</dbReference>
<dbReference type="GO" id="GO:0048007">
    <property type="term" value="P:antigen processing and presentation, exogenous lipid antigen via MHC class Ib"/>
    <property type="evidence" value="ECO:0007669"/>
    <property type="project" value="TreeGrafter"/>
</dbReference>
<dbReference type="GO" id="GO:0048006">
    <property type="term" value="P:antigen processing and presentation, endogenous lipid antigen via MHC class Ib"/>
    <property type="evidence" value="ECO:0007669"/>
    <property type="project" value="TreeGrafter"/>
</dbReference>
<dbReference type="Gene3D" id="3.30.500.10">
    <property type="entry name" value="MHC class I-like antigen recognition-like"/>
    <property type="match status" value="1"/>
</dbReference>
<keyword evidence="3" id="KW-0967">Endosome</keyword>
<sequence>MSICDHLRSESPPNTWGGKVPAFFLSESTPNPRAVCSSEGWEGNLGLWSTTCLLGQLWLLCDLDFCSPPWHLLHSLSFPVPSLSKSIFTFATAVQEPISFQITLTVSFYNRSWTQSLGSAWLDEIQTHGWDNKTGAFIFLWPWSKGNWSNAELIKLEKLLYAYFIGLRQVFQDHVRHWHLEYPFQIQLAEGCELHFGEASVGFVKFAYQGADLTSFQNTTWWPSPKGGSRAQEVCKRFNQYHVLNEEIHTLFSDTCPKFLLGLLDAGKADLQRQVRPEAWLSTGPSPGPGRLLLICHVSGFYPKPVLVMWMHGEQEQQGTQQGEVLPHADGTWYLQVSLDVKTREAAGLLCRVRHSSLRGQDMVLYWGISLPVRLSSALLLPVSFPCAVHTSNLLQNDSSPVPPRKTQWRHQCTGFSLE</sequence>
<dbReference type="GO" id="GO:0010008">
    <property type="term" value="C:endosome membrane"/>
    <property type="evidence" value="ECO:0007669"/>
    <property type="project" value="UniProtKB-SubCell"/>
</dbReference>
<dbReference type="InterPro" id="IPR011161">
    <property type="entry name" value="MHC_I-like_Ag-recog"/>
</dbReference>
<keyword evidence="4" id="KW-0391">Immunity</keyword>
<dbReference type="GO" id="GO:0001916">
    <property type="term" value="P:positive regulation of T cell mediated cytotoxicity"/>
    <property type="evidence" value="ECO:0007669"/>
    <property type="project" value="TreeGrafter"/>
</dbReference>
<evidence type="ECO:0000256" key="1">
    <source>
        <dbReference type="ARBA" id="ARBA00004251"/>
    </source>
</evidence>
<dbReference type="PROSITE" id="PS50835">
    <property type="entry name" value="IG_LIKE"/>
    <property type="match status" value="1"/>
</dbReference>
<dbReference type="OrthoDB" id="8890485at2759"/>
<evidence type="ECO:0000256" key="7">
    <source>
        <dbReference type="ARBA" id="ARBA00023319"/>
    </source>
</evidence>
<proteinExistence type="predicted"/>
<evidence type="ECO:0000313" key="9">
    <source>
        <dbReference type="Proteomes" id="UP000000715"/>
    </source>
</evidence>
<dbReference type="InterPro" id="IPR050208">
    <property type="entry name" value="MHC_class-I_related"/>
</dbReference>
<dbReference type="SMART" id="SM00407">
    <property type="entry name" value="IGc1"/>
    <property type="match status" value="1"/>
</dbReference>
<dbReference type="SUPFAM" id="SSF54452">
    <property type="entry name" value="MHC antigen-recognition domain"/>
    <property type="match status" value="1"/>
</dbReference>
<dbReference type="FunFam" id="3.30.500.10:FF:000002">
    <property type="entry name" value="Antigen-presenting glycoprotein CD1d1"/>
    <property type="match status" value="1"/>
</dbReference>
<dbReference type="FunFam" id="2.60.40.10:FF:000254">
    <property type="entry name" value="Antigen-presenting glycoprotein CD1d1"/>
    <property type="match status" value="1"/>
</dbReference>
<evidence type="ECO:0000256" key="3">
    <source>
        <dbReference type="ARBA" id="ARBA00022753"/>
    </source>
</evidence>
<dbReference type="GO" id="GO:0009897">
    <property type="term" value="C:external side of plasma membrane"/>
    <property type="evidence" value="ECO:0007669"/>
    <property type="project" value="TreeGrafter"/>
</dbReference>
<protein>
    <submittedName>
        <fullName evidence="10">T-cell surface glycoprotein CD1a isoform X1</fullName>
    </submittedName>
</protein>
<comment type="subcellular location">
    <subcellularLocation>
        <location evidence="1">Cell membrane</location>
        <topology evidence="1">Single-pass type I membrane protein</topology>
    </subcellularLocation>
    <subcellularLocation>
        <location evidence="2">Endosome membrane</location>
    </subcellularLocation>
</comment>
<evidence type="ECO:0000256" key="2">
    <source>
        <dbReference type="ARBA" id="ARBA00004608"/>
    </source>
</evidence>
<dbReference type="GO" id="GO:0071723">
    <property type="term" value="F:lipopeptide binding"/>
    <property type="evidence" value="ECO:0007669"/>
    <property type="project" value="TreeGrafter"/>
</dbReference>
<dbReference type="SUPFAM" id="SSF48726">
    <property type="entry name" value="Immunoglobulin"/>
    <property type="match status" value="1"/>
</dbReference>
<dbReference type="InterPro" id="IPR036179">
    <property type="entry name" value="Ig-like_dom_sf"/>
</dbReference>
<dbReference type="InterPro" id="IPR037055">
    <property type="entry name" value="MHC_I-like_Ag-recog_sf"/>
</dbReference>
<dbReference type="Proteomes" id="UP000000715">
    <property type="component" value="Unplaced"/>
</dbReference>
<evidence type="ECO:0000256" key="4">
    <source>
        <dbReference type="ARBA" id="ARBA00022859"/>
    </source>
</evidence>
<dbReference type="InterPro" id="IPR013783">
    <property type="entry name" value="Ig-like_fold"/>
</dbReference>
<dbReference type="Pfam" id="PF07654">
    <property type="entry name" value="C1-set"/>
    <property type="match status" value="1"/>
</dbReference>
<accession>A0A8U0SGS6</accession>
<dbReference type="PANTHER" id="PTHR16675">
    <property type="entry name" value="MHC CLASS I-RELATED"/>
    <property type="match status" value="1"/>
</dbReference>
<feature type="domain" description="Ig-like" evidence="8">
    <location>
        <begin position="257"/>
        <end position="357"/>
    </location>
</feature>